<dbReference type="RefSeq" id="WP_371149765.1">
    <property type="nucleotide sequence ID" value="NZ_JBFSOO010000001.1"/>
</dbReference>
<sequence length="97" mass="11081">MSMEKQLAHILENAEEQLQANKLKPEVIAGEIERQFNQLKKSQIEDVKFCSLAYVFRWHTVLKATGLVEDDPHTNVGFFFDMIIDYYSDSAGRSVAG</sequence>
<proteinExistence type="predicted"/>
<accession>A0ABV4JMY9</accession>
<evidence type="ECO:0000313" key="1">
    <source>
        <dbReference type="EMBL" id="MEZ6852094.1"/>
    </source>
</evidence>
<organism evidence="1 2">
    <name type="scientific">Halodesulfovibrio aestuarii</name>
    <dbReference type="NCBI Taxonomy" id="126333"/>
    <lineage>
        <taxon>Bacteria</taxon>
        <taxon>Pseudomonadati</taxon>
        <taxon>Thermodesulfobacteriota</taxon>
        <taxon>Desulfovibrionia</taxon>
        <taxon>Desulfovibrionales</taxon>
        <taxon>Desulfovibrionaceae</taxon>
        <taxon>Halodesulfovibrio</taxon>
    </lineage>
</organism>
<name>A0ABV4JMY9_9BACT</name>
<reference evidence="1 2" key="1">
    <citation type="submission" date="2024-07" db="EMBL/GenBank/DDBJ databases">
        <title>Active virus-host system and metabolic interactions in a Lokiarchaeon culture.</title>
        <authorList>
            <person name="Ponce Toledo R.I."/>
            <person name="Rodrigues Oliveira T."/>
            <person name="Schleper C."/>
        </authorList>
    </citation>
    <scope>NUCLEOTIDE SEQUENCE [LARGE SCALE GENOMIC DNA]</scope>
    <source>
        <strain evidence="1 2">B35</strain>
    </source>
</reference>
<dbReference type="EMBL" id="JBFSOO010000001">
    <property type="protein sequence ID" value="MEZ6852094.1"/>
    <property type="molecule type" value="Genomic_DNA"/>
</dbReference>
<gene>
    <name evidence="1" type="ORF">AB2Z07_00875</name>
</gene>
<keyword evidence="2" id="KW-1185">Reference proteome</keyword>
<comment type="caution">
    <text evidence="1">The sequence shown here is derived from an EMBL/GenBank/DDBJ whole genome shotgun (WGS) entry which is preliminary data.</text>
</comment>
<dbReference type="Proteomes" id="UP001568358">
    <property type="component" value="Unassembled WGS sequence"/>
</dbReference>
<evidence type="ECO:0000313" key="2">
    <source>
        <dbReference type="Proteomes" id="UP001568358"/>
    </source>
</evidence>
<protein>
    <submittedName>
        <fullName evidence="1">Uncharacterized protein</fullName>
    </submittedName>
</protein>